<protein>
    <submittedName>
        <fullName evidence="4">DUF4124 domain-containing protein</fullName>
    </submittedName>
</protein>
<feature type="compositionally biased region" description="Low complexity" evidence="1">
    <location>
        <begin position="81"/>
        <end position="91"/>
    </location>
</feature>
<feature type="signal peptide" evidence="2">
    <location>
        <begin position="1"/>
        <end position="23"/>
    </location>
</feature>
<gene>
    <name evidence="4" type="ORF">NM961_17495</name>
</gene>
<evidence type="ECO:0000256" key="2">
    <source>
        <dbReference type="SAM" id="SignalP"/>
    </source>
</evidence>
<feature type="region of interest" description="Disordered" evidence="1">
    <location>
        <begin position="55"/>
        <end position="108"/>
    </location>
</feature>
<feature type="compositionally biased region" description="Low complexity" evidence="1">
    <location>
        <begin position="97"/>
        <end position="106"/>
    </location>
</feature>
<dbReference type="InterPro" id="IPR025392">
    <property type="entry name" value="DUF4124"/>
</dbReference>
<evidence type="ECO:0000256" key="1">
    <source>
        <dbReference type="SAM" id="MobiDB-lite"/>
    </source>
</evidence>
<evidence type="ECO:0000259" key="3">
    <source>
        <dbReference type="Pfam" id="PF13511"/>
    </source>
</evidence>
<sequence length="199" mass="21155">MLRLLLVTALVLAFAGLAAPVTAATVYKCTDGEGNIAYQNTFCATHENARVMRFAPAPKPGSAAPVAESRTGKSKARGKPAGNRGRAASRASRSRGQRATAAAAPAEDQSWECRLGNGEVFYQHAPCPGGAYASHDETHSATRGRRKSGLQLTPVSSKPISRAEACRRIHAPSASSRPGHERDEDVSTYERNLGRDPCR</sequence>
<name>A0ABT1QW48_9GAMM</name>
<organism evidence="4 5">
    <name type="scientific">Tahibacter harae</name>
    <dbReference type="NCBI Taxonomy" id="2963937"/>
    <lineage>
        <taxon>Bacteria</taxon>
        <taxon>Pseudomonadati</taxon>
        <taxon>Pseudomonadota</taxon>
        <taxon>Gammaproteobacteria</taxon>
        <taxon>Lysobacterales</taxon>
        <taxon>Rhodanobacteraceae</taxon>
        <taxon>Tahibacter</taxon>
    </lineage>
</organism>
<dbReference type="RefSeq" id="WP_255915704.1">
    <property type="nucleotide sequence ID" value="NZ_JANFQO010000018.1"/>
</dbReference>
<feature type="compositionally biased region" description="Polar residues" evidence="1">
    <location>
        <begin position="150"/>
        <end position="159"/>
    </location>
</feature>
<keyword evidence="5" id="KW-1185">Reference proteome</keyword>
<keyword evidence="2" id="KW-0732">Signal</keyword>
<accession>A0ABT1QW48</accession>
<feature type="domain" description="DUF4124" evidence="3">
    <location>
        <begin position="15"/>
        <end position="65"/>
    </location>
</feature>
<dbReference type="Pfam" id="PF13511">
    <property type="entry name" value="DUF4124"/>
    <property type="match status" value="1"/>
</dbReference>
<feature type="region of interest" description="Disordered" evidence="1">
    <location>
        <begin position="133"/>
        <end position="199"/>
    </location>
</feature>
<comment type="caution">
    <text evidence="4">The sequence shown here is derived from an EMBL/GenBank/DDBJ whole genome shotgun (WGS) entry which is preliminary data.</text>
</comment>
<feature type="chain" id="PRO_5045249882" evidence="2">
    <location>
        <begin position="24"/>
        <end position="199"/>
    </location>
</feature>
<evidence type="ECO:0000313" key="4">
    <source>
        <dbReference type="EMBL" id="MCQ4166514.1"/>
    </source>
</evidence>
<dbReference type="EMBL" id="JANFQO010000018">
    <property type="protein sequence ID" value="MCQ4166514.1"/>
    <property type="molecule type" value="Genomic_DNA"/>
</dbReference>
<dbReference type="Proteomes" id="UP001165498">
    <property type="component" value="Unassembled WGS sequence"/>
</dbReference>
<proteinExistence type="predicted"/>
<evidence type="ECO:0000313" key="5">
    <source>
        <dbReference type="Proteomes" id="UP001165498"/>
    </source>
</evidence>
<reference evidence="4" key="1">
    <citation type="submission" date="2022-07" db="EMBL/GenBank/DDBJ databases">
        <title>Tahibacter sp., a new gammaproteobacterium isolated from the silt sample collected at pig farm.</title>
        <authorList>
            <person name="Chen H."/>
        </authorList>
    </citation>
    <scope>NUCLEOTIDE SEQUENCE</scope>
    <source>
        <strain evidence="4">P2K</strain>
    </source>
</reference>